<evidence type="ECO:0000256" key="1">
    <source>
        <dbReference type="SAM" id="Coils"/>
    </source>
</evidence>
<dbReference type="AlphaFoldDB" id="A0AA86R618"/>
<comment type="caution">
    <text evidence="3">The sequence shown here is derived from an EMBL/GenBank/DDBJ whole genome shotgun (WGS) entry which is preliminary data.</text>
</comment>
<reference evidence="4 5" key="2">
    <citation type="submission" date="2024-07" db="EMBL/GenBank/DDBJ databases">
        <authorList>
            <person name="Akdeniz Z."/>
        </authorList>
    </citation>
    <scope>NUCLEOTIDE SEQUENCE [LARGE SCALE GENOMIC DNA]</scope>
</reference>
<evidence type="ECO:0000313" key="5">
    <source>
        <dbReference type="Proteomes" id="UP001642409"/>
    </source>
</evidence>
<evidence type="ECO:0000313" key="3">
    <source>
        <dbReference type="EMBL" id="CAI9971220.1"/>
    </source>
</evidence>
<keyword evidence="5" id="KW-1185">Reference proteome</keyword>
<organism evidence="3">
    <name type="scientific">Hexamita inflata</name>
    <dbReference type="NCBI Taxonomy" id="28002"/>
    <lineage>
        <taxon>Eukaryota</taxon>
        <taxon>Metamonada</taxon>
        <taxon>Diplomonadida</taxon>
        <taxon>Hexamitidae</taxon>
        <taxon>Hexamitinae</taxon>
        <taxon>Hexamita</taxon>
    </lineage>
</organism>
<feature type="coiled-coil region" evidence="1">
    <location>
        <begin position="35"/>
        <end position="69"/>
    </location>
</feature>
<keyword evidence="1" id="KW-0175">Coiled coil</keyword>
<dbReference type="Proteomes" id="UP001642409">
    <property type="component" value="Unassembled WGS sequence"/>
</dbReference>
<sequence length="148" mass="17624">MKNQPLIDQQNQQLLKKIHQQDAIFQQLPALQQKMEKLQLFITFLSQENEDLKQENRILKQNLQETETYNKLGNQIDTKRQFVSRKKPDQMQQFEEFLHHSVTLDVPESPQKNKMEQSMKFKPSQSPFKETFGLSSDEQQELFGLDQE</sequence>
<protein>
    <submittedName>
        <fullName evidence="4">Hypothetical_protein</fullName>
    </submittedName>
</protein>
<accession>A0AA86R618</accession>
<dbReference type="EMBL" id="CATOUU010001090">
    <property type="protein sequence ID" value="CAI9971220.1"/>
    <property type="molecule type" value="Genomic_DNA"/>
</dbReference>
<evidence type="ECO:0000313" key="4">
    <source>
        <dbReference type="EMBL" id="CAL5995954.1"/>
    </source>
</evidence>
<evidence type="ECO:0000256" key="2">
    <source>
        <dbReference type="SAM" id="MobiDB-lite"/>
    </source>
</evidence>
<dbReference type="EMBL" id="CAXDID020000034">
    <property type="protein sequence ID" value="CAL5995954.1"/>
    <property type="molecule type" value="Genomic_DNA"/>
</dbReference>
<feature type="region of interest" description="Disordered" evidence="2">
    <location>
        <begin position="104"/>
        <end position="148"/>
    </location>
</feature>
<reference evidence="3" key="1">
    <citation type="submission" date="2023-06" db="EMBL/GenBank/DDBJ databases">
        <authorList>
            <person name="Kurt Z."/>
        </authorList>
    </citation>
    <scope>NUCLEOTIDE SEQUENCE</scope>
</reference>
<name>A0AA86R618_9EUKA</name>
<gene>
    <name evidence="4" type="ORF">HINF_LOCUS14406</name>
    <name evidence="3" type="ORF">HINF_LOCUS58865</name>
</gene>
<proteinExistence type="predicted"/>
<feature type="compositionally biased region" description="Polar residues" evidence="2">
    <location>
        <begin position="123"/>
        <end position="137"/>
    </location>
</feature>